<proteinExistence type="inferred from homology"/>
<evidence type="ECO:0000313" key="11">
    <source>
        <dbReference type="Proteomes" id="UP000741863"/>
    </source>
</evidence>
<dbReference type="Proteomes" id="UP000741863">
    <property type="component" value="Unassembled WGS sequence"/>
</dbReference>
<comment type="cofactor">
    <cofactor evidence="1">
        <name>Co(2+)</name>
        <dbReference type="ChEBI" id="CHEBI:48828"/>
    </cofactor>
</comment>
<dbReference type="PANTHER" id="PTHR34448:SF3">
    <property type="entry name" value="AMINOPEPTIDASE AMPS"/>
    <property type="match status" value="1"/>
</dbReference>
<reference evidence="10 11" key="1">
    <citation type="submission" date="2021-01" db="EMBL/GenBank/DDBJ databases">
        <title>Genomic Encyclopedia of Type Strains, Phase IV (KMG-IV): sequencing the most valuable type-strain genomes for metagenomic binning, comparative biology and taxonomic classification.</title>
        <authorList>
            <person name="Goeker M."/>
        </authorList>
    </citation>
    <scope>NUCLEOTIDE SEQUENCE [LARGE SCALE GENOMIC DNA]</scope>
    <source>
        <strain evidence="10 11">DSM 25540</strain>
    </source>
</reference>
<comment type="cofactor">
    <cofactor evidence="2">
        <name>Mg(2+)</name>
        <dbReference type="ChEBI" id="CHEBI:18420"/>
    </cofactor>
</comment>
<dbReference type="Gene3D" id="3.40.1830.10">
    <property type="entry name" value="Thermophilic metalloprotease (M29)"/>
    <property type="match status" value="1"/>
</dbReference>
<dbReference type="GO" id="GO:0004177">
    <property type="term" value="F:aminopeptidase activity"/>
    <property type="evidence" value="ECO:0007669"/>
    <property type="project" value="UniProtKB-KW"/>
</dbReference>
<dbReference type="InterPro" id="IPR052170">
    <property type="entry name" value="M29_Exopeptidase"/>
</dbReference>
<evidence type="ECO:0000256" key="4">
    <source>
        <dbReference type="ARBA" id="ARBA00008236"/>
    </source>
</evidence>
<evidence type="ECO:0000256" key="1">
    <source>
        <dbReference type="ARBA" id="ARBA00001941"/>
    </source>
</evidence>
<dbReference type="SUPFAM" id="SSF144052">
    <property type="entry name" value="Thermophilic metalloprotease-like"/>
    <property type="match status" value="1"/>
</dbReference>
<dbReference type="EMBL" id="JAFBEC010000001">
    <property type="protein sequence ID" value="MBM7631067.1"/>
    <property type="molecule type" value="Genomic_DNA"/>
</dbReference>
<evidence type="ECO:0000256" key="5">
    <source>
        <dbReference type="ARBA" id="ARBA00022438"/>
    </source>
</evidence>
<keyword evidence="7" id="KW-0479">Metal-binding</keyword>
<organism evidence="10 11">
    <name type="scientific">Geomicrobium sediminis</name>
    <dbReference type="NCBI Taxonomy" id="1347788"/>
    <lineage>
        <taxon>Bacteria</taxon>
        <taxon>Bacillati</taxon>
        <taxon>Bacillota</taxon>
        <taxon>Bacilli</taxon>
        <taxon>Bacillales</taxon>
        <taxon>Geomicrobium</taxon>
    </lineage>
</organism>
<gene>
    <name evidence="10" type="ORF">JOD17_000158</name>
</gene>
<evidence type="ECO:0000256" key="7">
    <source>
        <dbReference type="ARBA" id="ARBA00022723"/>
    </source>
</evidence>
<comment type="caution">
    <text evidence="10">The sequence shown here is derived from an EMBL/GenBank/DDBJ whole genome shotgun (WGS) entry which is preliminary data.</text>
</comment>
<keyword evidence="8 10" id="KW-0378">Hydrolase</keyword>
<sequence length="417" mass="47285">MIRGKYELVSEEQLNKYAELAVWSGVNVQKNQLVIIHSDIEHATFARLIQTTAYDAGASNVVIDWTDEASTKEFYLHATNDAIDHFPDWQIARYKEWDNMGAAYIHIISENPGVFKEVSPKRMSHFQKVSRTKLKDHYAKTRSHEVRWCLLAVPSFSWATKVFPHLCKEEALQLLWQLILQGARADGPNPIKEWENHDKAFESRKKFLNDSQFDALHFTNRRGTDLLVGMPKNHRYIGGGVKDKKGIPFFPNIPTEEIFSAPHRDQVNGKLFSTKPLIYGGSVIDDFYLTFKEGRITDYDATTGQEALQRLIETDEGSHYLGEIALVSNHSPLSQTNTLFYNTLFDENTACHIGIGNASPSNLQNGSDLSKEELKEAGLNTSLLLINVTFGTEDMKVVGIKEDKTKVLLLKDGDFQF</sequence>
<comment type="cofactor">
    <cofactor evidence="3">
        <name>Zn(2+)</name>
        <dbReference type="ChEBI" id="CHEBI:29105"/>
    </cofactor>
</comment>
<evidence type="ECO:0000256" key="6">
    <source>
        <dbReference type="ARBA" id="ARBA00022670"/>
    </source>
</evidence>
<name>A0ABS2P6X6_9BACL</name>
<comment type="similarity">
    <text evidence="4">Belongs to the peptidase M29 family.</text>
</comment>
<evidence type="ECO:0000313" key="10">
    <source>
        <dbReference type="EMBL" id="MBM7631067.1"/>
    </source>
</evidence>
<keyword evidence="9" id="KW-0482">Metalloprotease</keyword>
<keyword evidence="5 10" id="KW-0031">Aminopeptidase</keyword>
<dbReference type="InterPro" id="IPR000787">
    <property type="entry name" value="Peptidase_M29"/>
</dbReference>
<keyword evidence="11" id="KW-1185">Reference proteome</keyword>
<dbReference type="InterPro" id="IPR035097">
    <property type="entry name" value="M29_N-terminal"/>
</dbReference>
<dbReference type="PANTHER" id="PTHR34448">
    <property type="entry name" value="AMINOPEPTIDASE"/>
    <property type="match status" value="1"/>
</dbReference>
<accession>A0ABS2P6X6</accession>
<evidence type="ECO:0000256" key="9">
    <source>
        <dbReference type="ARBA" id="ARBA00023049"/>
    </source>
</evidence>
<dbReference type="EC" id="3.4.11.-" evidence="10"/>
<protein>
    <submittedName>
        <fullName evidence="10">Aminopeptidase</fullName>
        <ecNumber evidence="10">3.4.11.-</ecNumber>
    </submittedName>
</protein>
<evidence type="ECO:0000256" key="2">
    <source>
        <dbReference type="ARBA" id="ARBA00001946"/>
    </source>
</evidence>
<evidence type="ECO:0000256" key="3">
    <source>
        <dbReference type="ARBA" id="ARBA00001947"/>
    </source>
</evidence>
<evidence type="ECO:0000256" key="8">
    <source>
        <dbReference type="ARBA" id="ARBA00022801"/>
    </source>
</evidence>
<dbReference type="PRINTS" id="PR00919">
    <property type="entry name" value="THERMOPTASE"/>
</dbReference>
<dbReference type="Pfam" id="PF02073">
    <property type="entry name" value="Peptidase_M29"/>
    <property type="match status" value="1"/>
</dbReference>
<keyword evidence="6" id="KW-0645">Protease</keyword>
<dbReference type="RefSeq" id="WP_204695263.1">
    <property type="nucleotide sequence ID" value="NZ_JAFBEC010000001.1"/>
</dbReference>